<evidence type="ECO:0000259" key="8">
    <source>
        <dbReference type="Pfam" id="PF02687"/>
    </source>
</evidence>
<evidence type="ECO:0000259" key="9">
    <source>
        <dbReference type="Pfam" id="PF12704"/>
    </source>
</evidence>
<evidence type="ECO:0000313" key="10">
    <source>
        <dbReference type="EMBL" id="MBO0931003.1"/>
    </source>
</evidence>
<dbReference type="InterPro" id="IPR003838">
    <property type="entry name" value="ABC3_permease_C"/>
</dbReference>
<dbReference type="EMBL" id="JAFMYU010000005">
    <property type="protein sequence ID" value="MBO0931003.1"/>
    <property type="molecule type" value="Genomic_DNA"/>
</dbReference>
<keyword evidence="3 7" id="KW-0812">Transmembrane</keyword>
<dbReference type="GO" id="GO:0005886">
    <property type="term" value="C:plasma membrane"/>
    <property type="evidence" value="ECO:0007669"/>
    <property type="project" value="UniProtKB-SubCell"/>
</dbReference>
<dbReference type="Pfam" id="PF02687">
    <property type="entry name" value="FtsX"/>
    <property type="match status" value="1"/>
</dbReference>
<organism evidence="10 11">
    <name type="scientific">Fibrella aquatilis</name>
    <dbReference type="NCBI Taxonomy" id="2817059"/>
    <lineage>
        <taxon>Bacteria</taxon>
        <taxon>Pseudomonadati</taxon>
        <taxon>Bacteroidota</taxon>
        <taxon>Cytophagia</taxon>
        <taxon>Cytophagales</taxon>
        <taxon>Spirosomataceae</taxon>
        <taxon>Fibrella</taxon>
    </lineage>
</organism>
<comment type="subcellular location">
    <subcellularLocation>
        <location evidence="1">Cell membrane</location>
        <topology evidence="1">Multi-pass membrane protein</topology>
    </subcellularLocation>
</comment>
<sequence length="439" mass="47829">MAHFLPKALVPSDTALSFKAISSDPVLTIFRQVLESFRFAWQALRSNLLRTTLSLLGVTIGIFAIIAVFTIVDSMQRSIKESLGSLGTNVVYIQKWPFVFADEYPWWKYFQRPDPTYNEYRLLSERLENAKAVVAMSGRGSVTMKNGNNSINARLSGVSFDYKEVSDVPIAQGRYFTPQEMEAARNVTLIGSEVAEKLFPNQSAIGQTIQIAGLKFSVIGVGEKKGAGFLEIGGNPDLRCIIPYNSFAKLFSSNRPSLTICVKGYESDAGLENLEGEIKGLLRARRSLRPTQEDSFAINRPEAVVGFISGIFSVLTFAGWIIGGFSMLVGGFGIANIMFVSVKERTNLIGIQKSLGAKNYVILLQFLFEAVLLAVVGGLVGILLVYLLSFMQLGSLDIILTPGNIALGTLVSIIIGTIFGIIPAALAARMNPVDAIRSK</sequence>
<evidence type="ECO:0000256" key="7">
    <source>
        <dbReference type="SAM" id="Phobius"/>
    </source>
</evidence>
<feature type="domain" description="ABC3 transporter permease C-terminal" evidence="8">
    <location>
        <begin position="321"/>
        <end position="432"/>
    </location>
</feature>
<gene>
    <name evidence="10" type="ORF">J2I48_08370</name>
</gene>
<name>A0A939G4D8_9BACT</name>
<comment type="similarity">
    <text evidence="6">Belongs to the ABC-4 integral membrane protein family.</text>
</comment>
<evidence type="ECO:0000256" key="3">
    <source>
        <dbReference type="ARBA" id="ARBA00022692"/>
    </source>
</evidence>
<proteinExistence type="inferred from homology"/>
<evidence type="ECO:0000256" key="4">
    <source>
        <dbReference type="ARBA" id="ARBA00022989"/>
    </source>
</evidence>
<dbReference type="PANTHER" id="PTHR30572">
    <property type="entry name" value="MEMBRANE COMPONENT OF TRANSPORTER-RELATED"/>
    <property type="match status" value="1"/>
</dbReference>
<dbReference type="InterPro" id="IPR025857">
    <property type="entry name" value="MacB_PCD"/>
</dbReference>
<feature type="transmembrane region" description="Helical" evidence="7">
    <location>
        <begin position="48"/>
        <end position="72"/>
    </location>
</feature>
<dbReference type="InterPro" id="IPR050250">
    <property type="entry name" value="Macrolide_Exporter_MacB"/>
</dbReference>
<evidence type="ECO:0000313" key="11">
    <source>
        <dbReference type="Proteomes" id="UP000664795"/>
    </source>
</evidence>
<keyword evidence="11" id="KW-1185">Reference proteome</keyword>
<keyword evidence="2" id="KW-1003">Cell membrane</keyword>
<feature type="transmembrane region" description="Helical" evidence="7">
    <location>
        <begin position="405"/>
        <end position="428"/>
    </location>
</feature>
<dbReference type="Pfam" id="PF12704">
    <property type="entry name" value="MacB_PCD"/>
    <property type="match status" value="1"/>
</dbReference>
<feature type="domain" description="MacB-like periplasmic core" evidence="9">
    <location>
        <begin position="51"/>
        <end position="279"/>
    </location>
</feature>
<evidence type="ECO:0000256" key="6">
    <source>
        <dbReference type="ARBA" id="ARBA00038076"/>
    </source>
</evidence>
<protein>
    <submittedName>
        <fullName evidence="10">ABC transporter permease</fullName>
    </submittedName>
</protein>
<dbReference type="GO" id="GO:0022857">
    <property type="term" value="F:transmembrane transporter activity"/>
    <property type="evidence" value="ECO:0007669"/>
    <property type="project" value="TreeGrafter"/>
</dbReference>
<accession>A0A939G4D8</accession>
<evidence type="ECO:0000256" key="2">
    <source>
        <dbReference type="ARBA" id="ARBA00022475"/>
    </source>
</evidence>
<keyword evidence="5 7" id="KW-0472">Membrane</keyword>
<evidence type="ECO:0000256" key="5">
    <source>
        <dbReference type="ARBA" id="ARBA00023136"/>
    </source>
</evidence>
<evidence type="ECO:0000256" key="1">
    <source>
        <dbReference type="ARBA" id="ARBA00004651"/>
    </source>
</evidence>
<dbReference type="Proteomes" id="UP000664795">
    <property type="component" value="Unassembled WGS sequence"/>
</dbReference>
<dbReference type="AlphaFoldDB" id="A0A939G4D8"/>
<feature type="transmembrane region" description="Helical" evidence="7">
    <location>
        <begin position="317"/>
        <end position="339"/>
    </location>
</feature>
<feature type="transmembrane region" description="Helical" evidence="7">
    <location>
        <begin position="360"/>
        <end position="385"/>
    </location>
</feature>
<reference evidence="10 11" key="1">
    <citation type="submission" date="2021-03" db="EMBL/GenBank/DDBJ databases">
        <title>Fibrella sp. HMF5036 genome sequencing and assembly.</title>
        <authorList>
            <person name="Kang H."/>
            <person name="Kim H."/>
            <person name="Bae S."/>
            <person name="Joh K."/>
        </authorList>
    </citation>
    <scope>NUCLEOTIDE SEQUENCE [LARGE SCALE GENOMIC DNA]</scope>
    <source>
        <strain evidence="10 11">HMF5036</strain>
    </source>
</reference>
<keyword evidence="4 7" id="KW-1133">Transmembrane helix</keyword>
<comment type="caution">
    <text evidence="10">The sequence shown here is derived from an EMBL/GenBank/DDBJ whole genome shotgun (WGS) entry which is preliminary data.</text>
</comment>
<dbReference type="PANTHER" id="PTHR30572:SF4">
    <property type="entry name" value="ABC TRANSPORTER PERMEASE YTRF"/>
    <property type="match status" value="1"/>
</dbReference>